<evidence type="ECO:0000313" key="3">
    <source>
        <dbReference type="Proteomes" id="UP000799779"/>
    </source>
</evidence>
<gene>
    <name evidence="2" type="ORF">P154DRAFT_623862</name>
</gene>
<reference evidence="2" key="1">
    <citation type="journal article" date="2020" name="Stud. Mycol.">
        <title>101 Dothideomycetes genomes: a test case for predicting lifestyles and emergence of pathogens.</title>
        <authorList>
            <person name="Haridas S."/>
            <person name="Albert R."/>
            <person name="Binder M."/>
            <person name="Bloem J."/>
            <person name="Labutti K."/>
            <person name="Salamov A."/>
            <person name="Andreopoulos B."/>
            <person name="Baker S."/>
            <person name="Barry K."/>
            <person name="Bills G."/>
            <person name="Bluhm B."/>
            <person name="Cannon C."/>
            <person name="Castanera R."/>
            <person name="Culley D."/>
            <person name="Daum C."/>
            <person name="Ezra D."/>
            <person name="Gonzalez J."/>
            <person name="Henrissat B."/>
            <person name="Kuo A."/>
            <person name="Liang C."/>
            <person name="Lipzen A."/>
            <person name="Lutzoni F."/>
            <person name="Magnuson J."/>
            <person name="Mondo S."/>
            <person name="Nolan M."/>
            <person name="Ohm R."/>
            <person name="Pangilinan J."/>
            <person name="Park H.-J."/>
            <person name="Ramirez L."/>
            <person name="Alfaro M."/>
            <person name="Sun H."/>
            <person name="Tritt A."/>
            <person name="Yoshinaga Y."/>
            <person name="Zwiers L.-H."/>
            <person name="Turgeon B."/>
            <person name="Goodwin S."/>
            <person name="Spatafora J."/>
            <person name="Crous P."/>
            <person name="Grigoriev I."/>
        </authorList>
    </citation>
    <scope>NUCLEOTIDE SEQUENCE</scope>
    <source>
        <strain evidence="2">CBS 123094</strain>
    </source>
</reference>
<dbReference type="OrthoDB" id="3902208at2759"/>
<evidence type="ECO:0000256" key="1">
    <source>
        <dbReference type="SAM" id="MobiDB-lite"/>
    </source>
</evidence>
<protein>
    <submittedName>
        <fullName evidence="2">Uncharacterized protein</fullName>
    </submittedName>
</protein>
<feature type="compositionally biased region" description="Low complexity" evidence="1">
    <location>
        <begin position="26"/>
        <end position="38"/>
    </location>
</feature>
<feature type="region of interest" description="Disordered" evidence="1">
    <location>
        <begin position="1"/>
        <end position="39"/>
    </location>
</feature>
<proteinExistence type="predicted"/>
<dbReference type="EMBL" id="ML977636">
    <property type="protein sequence ID" value="KAF1995623.1"/>
    <property type="molecule type" value="Genomic_DNA"/>
</dbReference>
<evidence type="ECO:0000313" key="2">
    <source>
        <dbReference type="EMBL" id="KAF1995623.1"/>
    </source>
</evidence>
<feature type="compositionally biased region" description="Basic and acidic residues" evidence="1">
    <location>
        <begin position="112"/>
        <end position="121"/>
    </location>
</feature>
<feature type="compositionally biased region" description="Basic and acidic residues" evidence="1">
    <location>
        <begin position="88"/>
        <end position="99"/>
    </location>
</feature>
<dbReference type="AlphaFoldDB" id="A0A6A5W1I0"/>
<feature type="region of interest" description="Disordered" evidence="1">
    <location>
        <begin position="53"/>
        <end position="121"/>
    </location>
</feature>
<dbReference type="Proteomes" id="UP000799779">
    <property type="component" value="Unassembled WGS sequence"/>
</dbReference>
<keyword evidence="3" id="KW-1185">Reference proteome</keyword>
<accession>A0A6A5W1I0</accession>
<sequence>MSKSQDHIPVNNPTDEEPEQKGTGGLLSPLGDPLGSALETSLSPLGAGLSKITGPVGNALGGTTRGALGPLMGEKDEKMEVVGGNNKDSYEHKAEKIAGKEQTGQNPLGLDETGRWGFREE</sequence>
<organism evidence="2 3">
    <name type="scientific">Amniculicola lignicola CBS 123094</name>
    <dbReference type="NCBI Taxonomy" id="1392246"/>
    <lineage>
        <taxon>Eukaryota</taxon>
        <taxon>Fungi</taxon>
        <taxon>Dikarya</taxon>
        <taxon>Ascomycota</taxon>
        <taxon>Pezizomycotina</taxon>
        <taxon>Dothideomycetes</taxon>
        <taxon>Pleosporomycetidae</taxon>
        <taxon>Pleosporales</taxon>
        <taxon>Amniculicolaceae</taxon>
        <taxon>Amniculicola</taxon>
    </lineage>
</organism>
<name>A0A6A5W1I0_9PLEO</name>